<evidence type="ECO:0000256" key="7">
    <source>
        <dbReference type="ARBA" id="ARBA00022741"/>
    </source>
</evidence>
<dbReference type="SUPFAM" id="SSF47384">
    <property type="entry name" value="Homodimeric domain of signal transducing histidine kinase"/>
    <property type="match status" value="1"/>
</dbReference>
<keyword evidence="6 12" id="KW-0812">Transmembrane</keyword>
<evidence type="ECO:0000313" key="15">
    <source>
        <dbReference type="Proteomes" id="UP000503440"/>
    </source>
</evidence>
<dbReference type="SMART" id="SM00388">
    <property type="entry name" value="HisKA"/>
    <property type="match status" value="1"/>
</dbReference>
<dbReference type="CDD" id="cd00082">
    <property type="entry name" value="HisKA"/>
    <property type="match status" value="1"/>
</dbReference>
<dbReference type="Proteomes" id="UP000503440">
    <property type="component" value="Chromosome"/>
</dbReference>
<dbReference type="InterPro" id="IPR003594">
    <property type="entry name" value="HATPase_dom"/>
</dbReference>
<dbReference type="PANTHER" id="PTHR45436">
    <property type="entry name" value="SENSOR HISTIDINE KINASE YKOH"/>
    <property type="match status" value="1"/>
</dbReference>
<dbReference type="Pfam" id="PF02518">
    <property type="entry name" value="HATPase_c"/>
    <property type="match status" value="1"/>
</dbReference>
<dbReference type="SMART" id="SM00387">
    <property type="entry name" value="HATPase_c"/>
    <property type="match status" value="1"/>
</dbReference>
<feature type="transmembrane region" description="Helical" evidence="12">
    <location>
        <begin position="155"/>
        <end position="178"/>
    </location>
</feature>
<evidence type="ECO:0000256" key="5">
    <source>
        <dbReference type="ARBA" id="ARBA00022679"/>
    </source>
</evidence>
<evidence type="ECO:0000256" key="12">
    <source>
        <dbReference type="SAM" id="Phobius"/>
    </source>
</evidence>
<keyword evidence="4" id="KW-0597">Phosphoprotein</keyword>
<evidence type="ECO:0000256" key="2">
    <source>
        <dbReference type="ARBA" id="ARBA00004141"/>
    </source>
</evidence>
<comment type="subcellular location">
    <subcellularLocation>
        <location evidence="2">Membrane</location>
        <topology evidence="2">Multi-pass membrane protein</topology>
    </subcellularLocation>
</comment>
<dbReference type="InterPro" id="IPR003661">
    <property type="entry name" value="HisK_dim/P_dom"/>
</dbReference>
<evidence type="ECO:0000256" key="8">
    <source>
        <dbReference type="ARBA" id="ARBA00022777"/>
    </source>
</evidence>
<organism evidence="14 15">
    <name type="scientific">Acinetobacter indicus</name>
    <dbReference type="NCBI Taxonomy" id="756892"/>
    <lineage>
        <taxon>Bacteria</taxon>
        <taxon>Pseudomonadati</taxon>
        <taxon>Pseudomonadota</taxon>
        <taxon>Gammaproteobacteria</taxon>
        <taxon>Moraxellales</taxon>
        <taxon>Moraxellaceae</taxon>
        <taxon>Acinetobacter</taxon>
    </lineage>
</organism>
<evidence type="ECO:0000256" key="3">
    <source>
        <dbReference type="ARBA" id="ARBA00012438"/>
    </source>
</evidence>
<dbReference type="InterPro" id="IPR005467">
    <property type="entry name" value="His_kinase_dom"/>
</dbReference>
<sequence length="463" mass="52814">MQNYSLKWRLVSMFMVVFLSLWSLVFCWLYYDLQQRLQDTLDQRLFASAQMVARLIQHLPLQEINPDSLKQVAEQYHAQNLIACEVSVFSSDITLGPYVVARTRGAPAQLTGQQPGFSTWQENGVEWRSYVLRKGDIQVVAAERLVLRASLLQQILQSVLIPLVLSLLICMALVIHILRKEFRPLDDMAQQLADKQHSLSDAAHYLQHLDARKIPKEVQPFVDNSNQLIQNLHHSLENEKLFTAYAAHELRSPLTAIKTHVQLSRMMVEQNPAQASKLIENLKQAESSIWRYQQLLEQLLLLSQTDHEAAQAATDSETTEVAPVLRQVMEELSPVYPHLNCVLQVDWESLQTLQLPPLSLQTILKNLLENALLHAQGLSRIEIIMHDQQLLVQDDGQGLTAAELTQMTRRFWRKSAQQQGHGLGLALVKALLQHHHYQMDLSLNPPHGLSIRIRPEQPSSTLN</sequence>
<dbReference type="InterPro" id="IPR050428">
    <property type="entry name" value="TCS_sensor_his_kinase"/>
</dbReference>
<dbReference type="SUPFAM" id="SSF55874">
    <property type="entry name" value="ATPase domain of HSP90 chaperone/DNA topoisomerase II/histidine kinase"/>
    <property type="match status" value="1"/>
</dbReference>
<keyword evidence="8 14" id="KW-0418">Kinase</keyword>
<dbReference type="Gene3D" id="1.10.287.130">
    <property type="match status" value="1"/>
</dbReference>
<protein>
    <recommendedName>
        <fullName evidence="3">histidine kinase</fullName>
        <ecNumber evidence="3">2.7.13.3</ecNumber>
    </recommendedName>
</protein>
<accession>A0A6C0Y283</accession>
<evidence type="ECO:0000313" key="14">
    <source>
        <dbReference type="EMBL" id="QIC70248.1"/>
    </source>
</evidence>
<evidence type="ECO:0000256" key="4">
    <source>
        <dbReference type="ARBA" id="ARBA00022553"/>
    </source>
</evidence>
<keyword evidence="7" id="KW-0547">Nucleotide-binding</keyword>
<gene>
    <name evidence="14" type="ORF">FSC09_07405</name>
</gene>
<evidence type="ECO:0000256" key="6">
    <source>
        <dbReference type="ARBA" id="ARBA00022692"/>
    </source>
</evidence>
<evidence type="ECO:0000256" key="10">
    <source>
        <dbReference type="ARBA" id="ARBA00022989"/>
    </source>
</evidence>
<dbReference type="RefSeq" id="WP_163145813.1">
    <property type="nucleotide sequence ID" value="NZ_CP044455.1"/>
</dbReference>
<evidence type="ECO:0000256" key="9">
    <source>
        <dbReference type="ARBA" id="ARBA00022840"/>
    </source>
</evidence>
<name>A0A6C0Y283_9GAMM</name>
<keyword evidence="11" id="KW-0902">Two-component regulatory system</keyword>
<dbReference type="Gene3D" id="3.30.565.10">
    <property type="entry name" value="Histidine kinase-like ATPase, C-terminal domain"/>
    <property type="match status" value="1"/>
</dbReference>
<dbReference type="GO" id="GO:0005524">
    <property type="term" value="F:ATP binding"/>
    <property type="evidence" value="ECO:0007669"/>
    <property type="project" value="UniProtKB-KW"/>
</dbReference>
<dbReference type="PANTHER" id="PTHR45436:SF14">
    <property type="entry name" value="SENSOR PROTEIN QSEC"/>
    <property type="match status" value="1"/>
</dbReference>
<keyword evidence="12" id="KW-0472">Membrane</keyword>
<dbReference type="GO" id="GO:0005886">
    <property type="term" value="C:plasma membrane"/>
    <property type="evidence" value="ECO:0007669"/>
    <property type="project" value="TreeGrafter"/>
</dbReference>
<keyword evidence="9" id="KW-0067">ATP-binding</keyword>
<dbReference type="Pfam" id="PF00512">
    <property type="entry name" value="HisKA"/>
    <property type="match status" value="1"/>
</dbReference>
<dbReference type="EC" id="2.7.13.3" evidence="3"/>
<feature type="transmembrane region" description="Helical" evidence="12">
    <location>
        <begin position="12"/>
        <end position="31"/>
    </location>
</feature>
<evidence type="ECO:0000256" key="11">
    <source>
        <dbReference type="ARBA" id="ARBA00023012"/>
    </source>
</evidence>
<dbReference type="PROSITE" id="PS50109">
    <property type="entry name" value="HIS_KIN"/>
    <property type="match status" value="1"/>
</dbReference>
<keyword evidence="10 12" id="KW-1133">Transmembrane helix</keyword>
<dbReference type="InterPro" id="IPR036097">
    <property type="entry name" value="HisK_dim/P_sf"/>
</dbReference>
<keyword evidence="5" id="KW-0808">Transferase</keyword>
<proteinExistence type="predicted"/>
<evidence type="ECO:0000256" key="1">
    <source>
        <dbReference type="ARBA" id="ARBA00000085"/>
    </source>
</evidence>
<dbReference type="InterPro" id="IPR036890">
    <property type="entry name" value="HATPase_C_sf"/>
</dbReference>
<dbReference type="AlphaFoldDB" id="A0A6C0Y283"/>
<dbReference type="GO" id="GO:0000155">
    <property type="term" value="F:phosphorelay sensor kinase activity"/>
    <property type="evidence" value="ECO:0007669"/>
    <property type="project" value="InterPro"/>
</dbReference>
<dbReference type="EMBL" id="CP044455">
    <property type="protein sequence ID" value="QIC70248.1"/>
    <property type="molecule type" value="Genomic_DNA"/>
</dbReference>
<comment type="catalytic activity">
    <reaction evidence="1">
        <text>ATP + protein L-histidine = ADP + protein N-phospho-L-histidine.</text>
        <dbReference type="EC" id="2.7.13.3"/>
    </reaction>
</comment>
<reference evidence="14 15" key="1">
    <citation type="submission" date="2019-09" db="EMBL/GenBank/DDBJ databases">
        <title>Non-baumannii Acinetobacter spp. carrying blaNDM-1 isolated in China.</title>
        <authorList>
            <person name="Cui C."/>
            <person name="Chen C."/>
            <person name="Sun J."/>
            <person name="Liu Y."/>
        </authorList>
    </citation>
    <scope>NUCLEOTIDE SEQUENCE [LARGE SCALE GENOMIC DNA]</scope>
    <source>
        <strain evidence="14 15">B18</strain>
    </source>
</reference>
<feature type="domain" description="Histidine kinase" evidence="13">
    <location>
        <begin position="245"/>
        <end position="459"/>
    </location>
</feature>
<evidence type="ECO:0000259" key="13">
    <source>
        <dbReference type="PROSITE" id="PS50109"/>
    </source>
</evidence>